<dbReference type="AlphaFoldDB" id="A0A5K1K8Y3"/>
<keyword evidence="1" id="KW-0812">Transmembrane</keyword>
<dbReference type="EMBL" id="LR730338">
    <property type="protein sequence ID" value="VWP02590.1"/>
    <property type="molecule type" value="Genomic_DNA"/>
</dbReference>
<sequence length="254" mass="27446">MTTPTAIQAIVISVFLVAATLALSNMFFSKKWDPRGKHCLVTGGSRGTGLALAILLAKRGAHVTIVARDKLKLDKGLEELERERQDSKQIFRAFSFAVDSEAGSTAALNAAAEAHGGRCLAEGLRSELQVYGIDVHVAFPATILSPGLDEENEVKPKITLKIEETDSGSPPEDIAAGILRGVEKGTFHITMDFLGDVFRATAACASPRSNPVLDLVYGLIGFVGLPFWRRSVDAQVVGHWEEHRKYCQAKGYVP</sequence>
<gene>
    <name evidence="2" type="primary">I1REJ1</name>
</gene>
<evidence type="ECO:0000256" key="1">
    <source>
        <dbReference type="SAM" id="Phobius"/>
    </source>
</evidence>
<dbReference type="Gene3D" id="3.40.50.720">
    <property type="entry name" value="NAD(P)-binding Rossmann-like Domain"/>
    <property type="match status" value="1"/>
</dbReference>
<dbReference type="SUPFAM" id="SSF51735">
    <property type="entry name" value="NAD(P)-binding Rossmann-fold domains"/>
    <property type="match status" value="1"/>
</dbReference>
<dbReference type="Pfam" id="PF00106">
    <property type="entry name" value="adh_short"/>
    <property type="match status" value="1"/>
</dbReference>
<dbReference type="PANTHER" id="PTHR43550">
    <property type="entry name" value="3-KETODIHYDROSPHINGOSINE REDUCTASE"/>
    <property type="match status" value="1"/>
</dbReference>
<dbReference type="GO" id="GO:0030148">
    <property type="term" value="P:sphingolipid biosynthetic process"/>
    <property type="evidence" value="ECO:0007669"/>
    <property type="project" value="TreeGrafter"/>
</dbReference>
<keyword evidence="1" id="KW-1133">Transmembrane helix</keyword>
<dbReference type="InterPro" id="IPR036291">
    <property type="entry name" value="NAD(P)-bd_dom_sf"/>
</dbReference>
<dbReference type="InterPro" id="IPR002347">
    <property type="entry name" value="SDR_fam"/>
</dbReference>
<dbReference type="GO" id="GO:0047560">
    <property type="term" value="F:3-dehydrosphinganine reductase activity"/>
    <property type="evidence" value="ECO:0007669"/>
    <property type="project" value="TreeGrafter"/>
</dbReference>
<evidence type="ECO:0000313" key="2">
    <source>
        <dbReference type="EMBL" id="VWP02590.1"/>
    </source>
</evidence>
<feature type="transmembrane region" description="Helical" evidence="1">
    <location>
        <begin position="6"/>
        <end position="28"/>
    </location>
</feature>
<protein>
    <submittedName>
        <fullName evidence="2">N/A</fullName>
    </submittedName>
</protein>
<dbReference type="GO" id="GO:0006666">
    <property type="term" value="P:3-keto-sphinganine metabolic process"/>
    <property type="evidence" value="ECO:0007669"/>
    <property type="project" value="TreeGrafter"/>
</dbReference>
<keyword evidence="1" id="KW-0472">Membrane</keyword>
<accession>A0A5K1K8Y3</accession>
<dbReference type="GO" id="GO:0005789">
    <property type="term" value="C:endoplasmic reticulum membrane"/>
    <property type="evidence" value="ECO:0007669"/>
    <property type="project" value="TreeGrafter"/>
</dbReference>
<name>A0A5K1K8Y3_9APHY</name>
<proteinExistence type="predicted"/>
<dbReference type="PANTHER" id="PTHR43550:SF3">
    <property type="entry name" value="3-KETODIHYDROSPHINGOSINE REDUCTASE"/>
    <property type="match status" value="1"/>
</dbReference>
<organism evidence="2">
    <name type="scientific">Ganoderma boninense</name>
    <dbReference type="NCBI Taxonomy" id="34458"/>
    <lineage>
        <taxon>Eukaryota</taxon>
        <taxon>Fungi</taxon>
        <taxon>Dikarya</taxon>
        <taxon>Basidiomycota</taxon>
        <taxon>Agaricomycotina</taxon>
        <taxon>Agaricomycetes</taxon>
        <taxon>Polyporales</taxon>
        <taxon>Polyporaceae</taxon>
        <taxon>Ganoderma</taxon>
    </lineage>
</organism>
<reference evidence="2" key="1">
    <citation type="submission" date="2019-10" db="EMBL/GenBank/DDBJ databases">
        <authorList>
            <person name="Nor Muhammad N."/>
        </authorList>
    </citation>
    <scope>NUCLEOTIDE SEQUENCE</scope>
</reference>